<evidence type="ECO:0000256" key="3">
    <source>
        <dbReference type="ARBA" id="ARBA00074021"/>
    </source>
</evidence>
<feature type="binding site" evidence="4">
    <location>
        <position position="440"/>
    </location>
    <ligand>
        <name>Zn(2+)</name>
        <dbReference type="ChEBI" id="CHEBI:29105"/>
        <note>catalytic</note>
    </ligand>
</feature>
<keyword evidence="1" id="KW-1015">Disulfide bond</keyword>
<dbReference type="SMART" id="SM00608">
    <property type="entry name" value="ACR"/>
    <property type="match status" value="1"/>
</dbReference>
<dbReference type="SUPFAM" id="SSF55486">
    <property type="entry name" value="Metalloproteases ('zincins'), catalytic domain"/>
    <property type="match status" value="1"/>
</dbReference>
<evidence type="ECO:0000256" key="6">
    <source>
        <dbReference type="SAM" id="Phobius"/>
    </source>
</evidence>
<dbReference type="PANTHER" id="PTHR11905">
    <property type="entry name" value="ADAM A DISINTEGRIN AND METALLOPROTEASE DOMAIN"/>
    <property type="match status" value="1"/>
</dbReference>
<protein>
    <recommendedName>
        <fullName evidence="3">Disintegrin and metalloproteinase domain-containing protein B</fullName>
    </recommendedName>
</protein>
<dbReference type="EMBL" id="LKEA01000010">
    <property type="protein sequence ID" value="ROW06531.1"/>
    <property type="molecule type" value="Genomic_DNA"/>
</dbReference>
<dbReference type="InterPro" id="IPR001762">
    <property type="entry name" value="Disintegrin_dom"/>
</dbReference>
<evidence type="ECO:0000313" key="11">
    <source>
        <dbReference type="Proteomes" id="UP000283895"/>
    </source>
</evidence>
<feature type="binding site" evidence="4">
    <location>
        <position position="446"/>
    </location>
    <ligand>
        <name>Zn(2+)</name>
        <dbReference type="ChEBI" id="CHEBI:29105"/>
        <note>catalytic</note>
    </ligand>
</feature>
<evidence type="ECO:0000256" key="1">
    <source>
        <dbReference type="ARBA" id="ARBA00023157"/>
    </source>
</evidence>
<keyword evidence="6" id="KW-0472">Membrane</keyword>
<dbReference type="Gene3D" id="4.10.70.10">
    <property type="entry name" value="Disintegrin domain"/>
    <property type="match status" value="1"/>
</dbReference>
<feature type="compositionally biased region" description="Low complexity" evidence="5">
    <location>
        <begin position="772"/>
        <end position="788"/>
    </location>
</feature>
<comment type="caution">
    <text evidence="4">Lacks conserved residue(s) required for the propagation of feature annotation.</text>
</comment>
<dbReference type="STRING" id="356882.A0A423WT62"/>
<name>A0A423WT62_9PEZI</name>
<dbReference type="PANTHER" id="PTHR11905:SF159">
    <property type="entry name" value="ADAM METALLOPROTEASE"/>
    <property type="match status" value="1"/>
</dbReference>
<keyword evidence="6" id="KW-0812">Transmembrane</keyword>
<comment type="caution">
    <text evidence="10">The sequence shown here is derived from an EMBL/GenBank/DDBJ whole genome shotgun (WGS) entry which is preliminary data.</text>
</comment>
<dbReference type="Pfam" id="PF13688">
    <property type="entry name" value="Reprolysin_5"/>
    <property type="match status" value="1"/>
</dbReference>
<feature type="active site" evidence="4">
    <location>
        <position position="437"/>
    </location>
</feature>
<dbReference type="InterPro" id="IPR034028">
    <property type="entry name" value="ZnMc_ADAM_fungal"/>
</dbReference>
<evidence type="ECO:0000259" key="9">
    <source>
        <dbReference type="PROSITE" id="PS50215"/>
    </source>
</evidence>
<evidence type="ECO:0000259" key="8">
    <source>
        <dbReference type="PROSITE" id="PS50214"/>
    </source>
</evidence>
<dbReference type="Proteomes" id="UP000283895">
    <property type="component" value="Unassembled WGS sequence"/>
</dbReference>
<dbReference type="PROSITE" id="PS50215">
    <property type="entry name" value="ADAM_MEPRO"/>
    <property type="match status" value="1"/>
</dbReference>
<keyword evidence="11" id="KW-1185">Reference proteome</keyword>
<feature type="region of interest" description="Disordered" evidence="5">
    <location>
        <begin position="744"/>
        <end position="810"/>
    </location>
</feature>
<feature type="compositionally biased region" description="Pro residues" evidence="5">
    <location>
        <begin position="751"/>
        <end position="771"/>
    </location>
</feature>
<feature type="domain" description="Disintegrin" evidence="8">
    <location>
        <begin position="523"/>
        <end position="613"/>
    </location>
</feature>
<dbReference type="SMART" id="SM00050">
    <property type="entry name" value="DISIN"/>
    <property type="match status" value="1"/>
</dbReference>
<accession>A0A423WT62</accession>
<feature type="transmembrane region" description="Helical" evidence="6">
    <location>
        <begin position="713"/>
        <end position="737"/>
    </location>
</feature>
<evidence type="ECO:0000256" key="2">
    <source>
        <dbReference type="ARBA" id="ARBA00056552"/>
    </source>
</evidence>
<dbReference type="InterPro" id="IPR024079">
    <property type="entry name" value="MetalloPept_cat_dom_sf"/>
</dbReference>
<sequence>MKFIATIALAVSGLFQLLPTVVADSRQRNPLSHVGQIDEPRFQTPSNRVHAYSRFQVTFSLSDTRQKIRFSLEPNHDVVADGATITYLGQDGTIRSSEPIDRLDHRVFKGNAFVQYEGESEWTNAGWARIHVHQDGPNPIFEGAFQLYGDHHHVQTSKNYRKTRLPDDPEIDERFDEYMVLWRDSDIKGNEDLGYSPSELKRALAEKETCSSDELVYNVDENHPVYRSLDGLESIDKRSSWSSMASGLLFGRQIDGTTGGNSAGVNLSSTIGTTSGCPTARKVALIGIATDCTYMADFEGNETAVRTNIINQVNTASQLYESTFNISLGIQNLTISPEGCPSTASSEAPWNIGCSDSLSITDRLNLFSQWRGQHNDTNAYWTLMSTCGTGSAVGLAWLGQLCMTGVETSSSSGTNESVAAANVVVRTSTEWQVFAHETGHTFGAVHDCTSSTCSDGTATKQQCCPLSSSTCNADGQYIMNPSTGTGITQFSPCSVGNICSAMGRQSVQSTCLTNNKDVVTITGSQCGNGIVEEGEDCDCGGSSGCGDNSCCNADTCTFTTGSVCDPSNEECCTDQCGYANNGTVCRTSTGACDPEETCTGASAYCPTDKNAKDGTSCGKGLQCASGQCTSRNQQCQSLMGSLTTNNDTSACDSSSCQISCKSPQFGDNVCYTMSQNFLDGTLCEGGGKCNNGNCKGANTGDEIKSWILDNKNIVIPVACVVGVFVIGAILCCIWTACRRGRRRRARGPQGAPKPPPPGWASVPPPPPPPPAMMSRAGGMNRPDPGYPQNVPPPPPYSDGGRQPYRNPRFA</sequence>
<keyword evidence="6" id="KW-1133">Transmembrane helix</keyword>
<keyword evidence="4" id="KW-0862">Zinc</keyword>
<dbReference type="Pfam" id="PF00200">
    <property type="entry name" value="Disintegrin"/>
    <property type="match status" value="1"/>
</dbReference>
<dbReference type="Gene3D" id="3.40.390.10">
    <property type="entry name" value="Collagenase (Catalytic Domain)"/>
    <property type="match status" value="1"/>
</dbReference>
<organism evidence="10 11">
    <name type="scientific">Cytospora schulzeri</name>
    <dbReference type="NCBI Taxonomy" id="448051"/>
    <lineage>
        <taxon>Eukaryota</taxon>
        <taxon>Fungi</taxon>
        <taxon>Dikarya</taxon>
        <taxon>Ascomycota</taxon>
        <taxon>Pezizomycotina</taxon>
        <taxon>Sordariomycetes</taxon>
        <taxon>Sordariomycetidae</taxon>
        <taxon>Diaporthales</taxon>
        <taxon>Cytosporaceae</taxon>
        <taxon>Cytospora</taxon>
    </lineage>
</organism>
<dbReference type="AlphaFoldDB" id="A0A423WT62"/>
<dbReference type="InterPro" id="IPR001590">
    <property type="entry name" value="Peptidase_M12B"/>
</dbReference>
<evidence type="ECO:0000256" key="5">
    <source>
        <dbReference type="SAM" id="MobiDB-lite"/>
    </source>
</evidence>
<evidence type="ECO:0000313" key="10">
    <source>
        <dbReference type="EMBL" id="ROW06531.1"/>
    </source>
</evidence>
<dbReference type="OrthoDB" id="5951731at2759"/>
<dbReference type="SUPFAM" id="SSF57552">
    <property type="entry name" value="Blood coagulation inhibitor (disintegrin)"/>
    <property type="match status" value="1"/>
</dbReference>
<dbReference type="InterPro" id="IPR036436">
    <property type="entry name" value="Disintegrin_dom_sf"/>
</dbReference>
<proteinExistence type="predicted"/>
<dbReference type="GO" id="GO:0006508">
    <property type="term" value="P:proteolysis"/>
    <property type="evidence" value="ECO:0007669"/>
    <property type="project" value="InterPro"/>
</dbReference>
<evidence type="ECO:0000256" key="7">
    <source>
        <dbReference type="SAM" id="SignalP"/>
    </source>
</evidence>
<dbReference type="InterPro" id="IPR006586">
    <property type="entry name" value="ADAM_Cys-rich"/>
</dbReference>
<keyword evidence="7" id="KW-0732">Signal</keyword>
<feature type="binding site" evidence="4">
    <location>
        <position position="436"/>
    </location>
    <ligand>
        <name>Zn(2+)</name>
        <dbReference type="ChEBI" id="CHEBI:29105"/>
        <note>catalytic</note>
    </ligand>
</feature>
<dbReference type="PROSITE" id="PS50214">
    <property type="entry name" value="DISINTEGRIN_2"/>
    <property type="match status" value="1"/>
</dbReference>
<evidence type="ECO:0000256" key="4">
    <source>
        <dbReference type="PROSITE-ProRule" id="PRU00276"/>
    </source>
</evidence>
<dbReference type="FunFam" id="4.10.70.10:FF:000003">
    <property type="entry name" value="Disintegrin and metalloproteinase domain-containing protein 17"/>
    <property type="match status" value="1"/>
</dbReference>
<feature type="signal peptide" evidence="7">
    <location>
        <begin position="1"/>
        <end position="23"/>
    </location>
</feature>
<feature type="domain" description="Peptidase M12B" evidence="9">
    <location>
        <begin position="282"/>
        <end position="498"/>
    </location>
</feature>
<reference evidence="10 11" key="1">
    <citation type="submission" date="2015-09" db="EMBL/GenBank/DDBJ databases">
        <title>Host preference determinants of Valsa canker pathogens revealed by comparative genomics.</title>
        <authorList>
            <person name="Yin Z."/>
            <person name="Huang L."/>
        </authorList>
    </citation>
    <scope>NUCLEOTIDE SEQUENCE [LARGE SCALE GENOMIC DNA]</scope>
    <source>
        <strain evidence="10 11">03-1</strain>
    </source>
</reference>
<dbReference type="CDD" id="cd04271">
    <property type="entry name" value="ZnMc_ADAM_fungal"/>
    <property type="match status" value="1"/>
</dbReference>
<keyword evidence="4" id="KW-0479">Metal-binding</keyword>
<feature type="chain" id="PRO_5019387311" description="Disintegrin and metalloproteinase domain-containing protein B" evidence="7">
    <location>
        <begin position="24"/>
        <end position="810"/>
    </location>
</feature>
<gene>
    <name evidence="10" type="ORF">VMCG_04376</name>
</gene>
<dbReference type="GO" id="GO:0004222">
    <property type="term" value="F:metalloendopeptidase activity"/>
    <property type="evidence" value="ECO:0007669"/>
    <property type="project" value="InterPro"/>
</dbReference>
<comment type="function">
    <text evidence="2">Probable zinc protease.</text>
</comment>
<dbReference type="GO" id="GO:0046872">
    <property type="term" value="F:metal ion binding"/>
    <property type="evidence" value="ECO:0007669"/>
    <property type="project" value="UniProtKB-KW"/>
</dbReference>